<protein>
    <submittedName>
        <fullName evidence="3">Ankyrin repeat domain-containing protein 45 isoform B</fullName>
    </submittedName>
</protein>
<dbReference type="SUPFAM" id="SSF100934">
    <property type="entry name" value="Heat shock protein 70kD (HSP70), C-terminal subdomain"/>
    <property type="match status" value="1"/>
</dbReference>
<feature type="repeat" description="ANK" evidence="1">
    <location>
        <begin position="194"/>
        <end position="226"/>
    </location>
</feature>
<organism evidence="3 4">
    <name type="scientific">Alligator mississippiensis</name>
    <name type="common">American alligator</name>
    <dbReference type="NCBI Taxonomy" id="8496"/>
    <lineage>
        <taxon>Eukaryota</taxon>
        <taxon>Metazoa</taxon>
        <taxon>Chordata</taxon>
        <taxon>Craniata</taxon>
        <taxon>Vertebrata</taxon>
        <taxon>Euteleostomi</taxon>
        <taxon>Archelosauria</taxon>
        <taxon>Archosauria</taxon>
        <taxon>Crocodylia</taxon>
        <taxon>Alligatoridae</taxon>
        <taxon>Alligatorinae</taxon>
        <taxon>Alligator</taxon>
    </lineage>
</organism>
<sequence>MQLLLEKDVIGRDMLYAACMVGQSEVIRALAKYGVDMKDKTPREAKQTLQMFISHVQATITDPEKVQGRLNKEDKNASLSACRAKSDWLNSTKEATRLDFLAQKQELEDKMLPIFTKMATPRLPTAKNVKSSFGGGGQEDDLDEYKNVHMQITKAVRCFTGVSVIPCLLSGIAVEQWLSTTGTYTPGVLEKALKGYTLLHCTAAWGQLETLKILVELGADIVATTFRGEKARDIACRYGQAECVDFLDWSEAKQALQIFISHIQATISSREGAGKAEQGRQVMGNRSTLKRSAEEPQAKDTSPMH</sequence>
<dbReference type="Gene3D" id="1.20.1270.10">
    <property type="match status" value="1"/>
</dbReference>
<gene>
    <name evidence="3" type="primary">ANKRD45</name>
    <name evidence="3" type="ORF">Y1Q_0004359</name>
</gene>
<keyword evidence="1" id="KW-0040">ANK repeat</keyword>
<dbReference type="PANTHER" id="PTHR22677:SF4">
    <property type="entry name" value="USHER SYNDROME TYPE-1G PROTEIN-LIKE PROTEIN"/>
    <property type="match status" value="1"/>
</dbReference>
<dbReference type="InterPro" id="IPR036770">
    <property type="entry name" value="Ankyrin_rpt-contain_sf"/>
</dbReference>
<dbReference type="EMBL" id="AKHW03006099">
    <property type="protein sequence ID" value="KYO24342.1"/>
    <property type="molecule type" value="Genomic_DNA"/>
</dbReference>
<dbReference type="Proteomes" id="UP000050525">
    <property type="component" value="Unassembled WGS sequence"/>
</dbReference>
<dbReference type="SUPFAM" id="SSF48403">
    <property type="entry name" value="Ankyrin repeat"/>
    <property type="match status" value="1"/>
</dbReference>
<dbReference type="InterPro" id="IPR002110">
    <property type="entry name" value="Ankyrin_rpt"/>
</dbReference>
<dbReference type="PROSITE" id="PS50297">
    <property type="entry name" value="ANK_REP_REGION"/>
    <property type="match status" value="1"/>
</dbReference>
<evidence type="ECO:0000256" key="2">
    <source>
        <dbReference type="SAM" id="MobiDB-lite"/>
    </source>
</evidence>
<comment type="caution">
    <text evidence="3">The sequence shown here is derived from an EMBL/GenBank/DDBJ whole genome shotgun (WGS) entry which is preliminary data.</text>
</comment>
<keyword evidence="4" id="KW-1185">Reference proteome</keyword>
<dbReference type="InterPro" id="IPR039323">
    <property type="entry name" value="ANKRD_45/46/60"/>
</dbReference>
<dbReference type="PROSITE" id="PS50088">
    <property type="entry name" value="ANK_REPEAT"/>
    <property type="match status" value="1"/>
</dbReference>
<accession>A0A151MII1</accession>
<evidence type="ECO:0000313" key="3">
    <source>
        <dbReference type="EMBL" id="KYO24342.1"/>
    </source>
</evidence>
<reference evidence="3 4" key="1">
    <citation type="journal article" date="2012" name="Genome Biol.">
        <title>Sequencing three crocodilian genomes to illuminate the evolution of archosaurs and amniotes.</title>
        <authorList>
            <person name="St John J.A."/>
            <person name="Braun E.L."/>
            <person name="Isberg S.R."/>
            <person name="Miles L.G."/>
            <person name="Chong A.Y."/>
            <person name="Gongora J."/>
            <person name="Dalzell P."/>
            <person name="Moran C."/>
            <person name="Bed'hom B."/>
            <person name="Abzhanov A."/>
            <person name="Burgess S.C."/>
            <person name="Cooksey A.M."/>
            <person name="Castoe T.A."/>
            <person name="Crawford N.G."/>
            <person name="Densmore L.D."/>
            <person name="Drew J.C."/>
            <person name="Edwards S.V."/>
            <person name="Faircloth B.C."/>
            <person name="Fujita M.K."/>
            <person name="Greenwold M.J."/>
            <person name="Hoffmann F.G."/>
            <person name="Howard J.M."/>
            <person name="Iguchi T."/>
            <person name="Janes D.E."/>
            <person name="Khan S.Y."/>
            <person name="Kohno S."/>
            <person name="de Koning A.J."/>
            <person name="Lance S.L."/>
            <person name="McCarthy F.M."/>
            <person name="McCormack J.E."/>
            <person name="Merchant M.E."/>
            <person name="Peterson D.G."/>
            <person name="Pollock D.D."/>
            <person name="Pourmand N."/>
            <person name="Raney B.J."/>
            <person name="Roessler K.A."/>
            <person name="Sanford J.R."/>
            <person name="Sawyer R.H."/>
            <person name="Schmidt C.J."/>
            <person name="Triplett E.W."/>
            <person name="Tuberville T.D."/>
            <person name="Venegas-Anaya M."/>
            <person name="Howard J.T."/>
            <person name="Jarvis E.D."/>
            <person name="Guillette L.J.Jr."/>
            <person name="Glenn T.C."/>
            <person name="Green R.E."/>
            <person name="Ray D.A."/>
        </authorList>
    </citation>
    <scope>NUCLEOTIDE SEQUENCE [LARGE SCALE GENOMIC DNA]</scope>
    <source>
        <strain evidence="3">KSC_2009_1</strain>
    </source>
</reference>
<dbReference type="InterPro" id="IPR029048">
    <property type="entry name" value="HSP70_C_sf"/>
</dbReference>
<dbReference type="AlphaFoldDB" id="A0A151MII1"/>
<dbReference type="STRING" id="8496.A0A151MII1"/>
<name>A0A151MII1_ALLMI</name>
<feature type="region of interest" description="Disordered" evidence="2">
    <location>
        <begin position="271"/>
        <end position="305"/>
    </location>
</feature>
<dbReference type="Pfam" id="PF00023">
    <property type="entry name" value="Ank"/>
    <property type="match status" value="1"/>
</dbReference>
<dbReference type="SMART" id="SM00248">
    <property type="entry name" value="ANK"/>
    <property type="match status" value="2"/>
</dbReference>
<proteinExistence type="predicted"/>
<evidence type="ECO:0000313" key="4">
    <source>
        <dbReference type="Proteomes" id="UP000050525"/>
    </source>
</evidence>
<evidence type="ECO:0000256" key="1">
    <source>
        <dbReference type="PROSITE-ProRule" id="PRU00023"/>
    </source>
</evidence>
<dbReference type="PANTHER" id="PTHR22677">
    <property type="entry name" value="ANKYRIN REPEAT DOMAIN-CONTAINING PROTEIN 60"/>
    <property type="match status" value="1"/>
</dbReference>
<dbReference type="Gene3D" id="1.25.40.20">
    <property type="entry name" value="Ankyrin repeat-containing domain"/>
    <property type="match status" value="1"/>
</dbReference>